<evidence type="ECO:0000256" key="10">
    <source>
        <dbReference type="RuleBase" id="RU363038"/>
    </source>
</evidence>
<dbReference type="InterPro" id="IPR001278">
    <property type="entry name" value="Arg-tRNA-ligase"/>
</dbReference>
<keyword evidence="4 10" id="KW-0547">Nucleotide-binding</keyword>
<evidence type="ECO:0000256" key="9">
    <source>
        <dbReference type="NCBIfam" id="TIGR00456"/>
    </source>
</evidence>
<dbReference type="Gene3D" id="3.40.50.620">
    <property type="entry name" value="HUPs"/>
    <property type="match status" value="1"/>
</dbReference>
<dbReference type="SUPFAM" id="SSF47323">
    <property type="entry name" value="Anticodon-binding domain of a subclass of class I aminoacyl-tRNA synthetases"/>
    <property type="match status" value="1"/>
</dbReference>
<proteinExistence type="inferred from homology"/>
<dbReference type="PANTHER" id="PTHR11956">
    <property type="entry name" value="ARGINYL-TRNA SYNTHETASE"/>
    <property type="match status" value="1"/>
</dbReference>
<comment type="catalytic activity">
    <reaction evidence="8">
        <text>tRNA(Arg) + L-arginine + ATP = L-arginyl-tRNA(Arg) + AMP + diphosphate</text>
        <dbReference type="Rhea" id="RHEA:20301"/>
        <dbReference type="Rhea" id="RHEA-COMP:9658"/>
        <dbReference type="Rhea" id="RHEA-COMP:9673"/>
        <dbReference type="ChEBI" id="CHEBI:30616"/>
        <dbReference type="ChEBI" id="CHEBI:32682"/>
        <dbReference type="ChEBI" id="CHEBI:33019"/>
        <dbReference type="ChEBI" id="CHEBI:78442"/>
        <dbReference type="ChEBI" id="CHEBI:78513"/>
        <dbReference type="ChEBI" id="CHEBI:456215"/>
        <dbReference type="EC" id="6.1.1.19"/>
    </reaction>
</comment>
<evidence type="ECO:0000256" key="2">
    <source>
        <dbReference type="ARBA" id="ARBA00012837"/>
    </source>
</evidence>
<dbReference type="SUPFAM" id="SSF55190">
    <property type="entry name" value="Arginyl-tRNA synthetase (ArgRS), N-terminal 'additional' domain"/>
    <property type="match status" value="1"/>
</dbReference>
<dbReference type="EMBL" id="MHRI01000029">
    <property type="protein sequence ID" value="OHA20502.1"/>
    <property type="molecule type" value="Genomic_DNA"/>
</dbReference>
<dbReference type="PANTHER" id="PTHR11956:SF5">
    <property type="entry name" value="ARGININE--TRNA LIGASE, CYTOPLASMIC"/>
    <property type="match status" value="1"/>
</dbReference>
<dbReference type="GO" id="GO:0006420">
    <property type="term" value="P:arginyl-tRNA aminoacylation"/>
    <property type="evidence" value="ECO:0007669"/>
    <property type="project" value="UniProtKB-UniRule"/>
</dbReference>
<feature type="domain" description="DALR anticodon binding" evidence="11">
    <location>
        <begin position="459"/>
        <end position="588"/>
    </location>
</feature>
<dbReference type="SMART" id="SM01016">
    <property type="entry name" value="Arg_tRNA_synt_N"/>
    <property type="match status" value="1"/>
</dbReference>
<dbReference type="InterPro" id="IPR035684">
    <property type="entry name" value="ArgRS_core"/>
</dbReference>
<dbReference type="Pfam" id="PF03485">
    <property type="entry name" value="Arg_tRNA_synt_N"/>
    <property type="match status" value="1"/>
</dbReference>
<protein>
    <recommendedName>
        <fullName evidence="2 9">Arginine--tRNA ligase</fullName>
        <ecNumber evidence="2 9">6.1.1.19</ecNumber>
    </recommendedName>
</protein>
<dbReference type="InterPro" id="IPR014729">
    <property type="entry name" value="Rossmann-like_a/b/a_fold"/>
</dbReference>
<dbReference type="Gene3D" id="1.10.730.10">
    <property type="entry name" value="Isoleucyl-tRNA Synthetase, Domain 1"/>
    <property type="match status" value="1"/>
</dbReference>
<dbReference type="NCBIfam" id="TIGR00456">
    <property type="entry name" value="argS"/>
    <property type="match status" value="1"/>
</dbReference>
<dbReference type="FunFam" id="1.10.730.10:FF:000006">
    <property type="entry name" value="Arginyl-tRNA synthetase 2, mitochondrial"/>
    <property type="match status" value="1"/>
</dbReference>
<dbReference type="InterPro" id="IPR036695">
    <property type="entry name" value="Arg-tRNA-synth_N_sf"/>
</dbReference>
<dbReference type="Proteomes" id="UP000178121">
    <property type="component" value="Unassembled WGS sequence"/>
</dbReference>
<feature type="domain" description="Arginyl tRNA synthetase N-terminal" evidence="12">
    <location>
        <begin position="4"/>
        <end position="90"/>
    </location>
</feature>
<dbReference type="SUPFAM" id="SSF52374">
    <property type="entry name" value="Nucleotidylyl transferase"/>
    <property type="match status" value="1"/>
</dbReference>
<evidence type="ECO:0000256" key="3">
    <source>
        <dbReference type="ARBA" id="ARBA00022598"/>
    </source>
</evidence>
<keyword evidence="7 10" id="KW-0030">Aminoacyl-tRNA synthetase</keyword>
<evidence type="ECO:0000256" key="1">
    <source>
        <dbReference type="ARBA" id="ARBA00005594"/>
    </source>
</evidence>
<comment type="similarity">
    <text evidence="1 10">Belongs to the class-I aminoacyl-tRNA synthetase family.</text>
</comment>
<keyword evidence="6 10" id="KW-0648">Protein biosynthesis</keyword>
<dbReference type="GO" id="GO:0004814">
    <property type="term" value="F:arginine-tRNA ligase activity"/>
    <property type="evidence" value="ECO:0007669"/>
    <property type="project" value="UniProtKB-UniRule"/>
</dbReference>
<keyword evidence="3 10" id="KW-0436">Ligase</keyword>
<dbReference type="GO" id="GO:0005737">
    <property type="term" value="C:cytoplasm"/>
    <property type="evidence" value="ECO:0007669"/>
    <property type="project" value="UniProtKB-UniRule"/>
</dbReference>
<evidence type="ECO:0000256" key="7">
    <source>
        <dbReference type="ARBA" id="ARBA00023146"/>
    </source>
</evidence>
<dbReference type="PRINTS" id="PR01038">
    <property type="entry name" value="TRNASYNTHARG"/>
</dbReference>
<dbReference type="Gene3D" id="3.30.1360.70">
    <property type="entry name" value="Arginyl tRNA synthetase N-terminal domain"/>
    <property type="match status" value="1"/>
</dbReference>
<dbReference type="InterPro" id="IPR009080">
    <property type="entry name" value="tRNAsynth_Ia_anticodon-bd"/>
</dbReference>
<dbReference type="InterPro" id="IPR005148">
    <property type="entry name" value="Arg-tRNA-synth_N"/>
</dbReference>
<organism evidence="13 14">
    <name type="scientific">Candidatus Taylorbacteria bacterium RIFCSPHIGHO2_01_FULL_51_15</name>
    <dbReference type="NCBI Taxonomy" id="1802304"/>
    <lineage>
        <taxon>Bacteria</taxon>
        <taxon>Candidatus Tayloriibacteriota</taxon>
    </lineage>
</organism>
<dbReference type="GO" id="GO:0005524">
    <property type="term" value="F:ATP binding"/>
    <property type="evidence" value="ECO:0007669"/>
    <property type="project" value="UniProtKB-KW"/>
</dbReference>
<dbReference type="Pfam" id="PF05746">
    <property type="entry name" value="DALR_1"/>
    <property type="match status" value="1"/>
</dbReference>
<dbReference type="EC" id="6.1.1.19" evidence="2 9"/>
<evidence type="ECO:0000256" key="5">
    <source>
        <dbReference type="ARBA" id="ARBA00022840"/>
    </source>
</evidence>
<evidence type="ECO:0000259" key="12">
    <source>
        <dbReference type="SMART" id="SM01016"/>
    </source>
</evidence>
<dbReference type="SMART" id="SM00836">
    <property type="entry name" value="DALR_1"/>
    <property type="match status" value="1"/>
</dbReference>
<evidence type="ECO:0000313" key="14">
    <source>
        <dbReference type="Proteomes" id="UP000178121"/>
    </source>
</evidence>
<evidence type="ECO:0000256" key="6">
    <source>
        <dbReference type="ARBA" id="ARBA00022917"/>
    </source>
</evidence>
<dbReference type="AlphaFoldDB" id="A0A1G2MBT8"/>
<dbReference type="Pfam" id="PF00750">
    <property type="entry name" value="tRNA-synt_1d"/>
    <property type="match status" value="1"/>
</dbReference>
<comment type="caution">
    <text evidence="13">The sequence shown here is derived from an EMBL/GenBank/DDBJ whole genome shotgun (WGS) entry which is preliminary data.</text>
</comment>
<gene>
    <name evidence="13" type="ORF">A2849_00710</name>
</gene>
<dbReference type="InterPro" id="IPR008909">
    <property type="entry name" value="DALR_anticod-bd"/>
</dbReference>
<evidence type="ECO:0000256" key="4">
    <source>
        <dbReference type="ARBA" id="ARBA00022741"/>
    </source>
</evidence>
<keyword evidence="5 10" id="KW-0067">ATP-binding</keyword>
<evidence type="ECO:0000259" key="11">
    <source>
        <dbReference type="SMART" id="SM00836"/>
    </source>
</evidence>
<reference evidence="13 14" key="1">
    <citation type="journal article" date="2016" name="Nat. Commun.">
        <title>Thousands of microbial genomes shed light on interconnected biogeochemical processes in an aquifer system.</title>
        <authorList>
            <person name="Anantharaman K."/>
            <person name="Brown C.T."/>
            <person name="Hug L.A."/>
            <person name="Sharon I."/>
            <person name="Castelle C.J."/>
            <person name="Probst A.J."/>
            <person name="Thomas B.C."/>
            <person name="Singh A."/>
            <person name="Wilkins M.J."/>
            <person name="Karaoz U."/>
            <person name="Brodie E.L."/>
            <person name="Williams K.H."/>
            <person name="Hubbard S.S."/>
            <person name="Banfield J.F."/>
        </authorList>
    </citation>
    <scope>NUCLEOTIDE SEQUENCE [LARGE SCALE GENOMIC DNA]</scope>
</reference>
<evidence type="ECO:0000313" key="13">
    <source>
        <dbReference type="EMBL" id="OHA20502.1"/>
    </source>
</evidence>
<evidence type="ECO:0000256" key="8">
    <source>
        <dbReference type="ARBA" id="ARBA00049339"/>
    </source>
</evidence>
<sequence>MITKDITEAIQQALKDLGVRTSEAELTHPAELSHGDYSTNVALIYAKELKMKPKELAERLLQGLTLNLQKGQTFVSRVEIAGAGFINFYLSKEFFANAVREVGDDFGKNKIRAGEKIFFEHTQPNPFKEFHIGHLMNNIIGEATSRVLEWNGAKLMRATYHGDVGLHVAKSLWGLRRMEPKMLDISVLGRAYAMGNEAYEADIAAKQDIIALNKALYAKSDPKLMKLYEEGRVVSLEHFELLYKKLGSSFDIHFFESEAGEVGSKLVREAIGSVFEESEGAVVYKGEQDGLHTRVFLNSEGLPTYEAKEVGLAQLKRKKFAYDRSITVTANEQNDFFKVVEKAVEKLFPELKGKLQHLSHGVLKLSTGKMSSRTGTIISAESLIEQVKKLVKAKVEEPASAQGSGLARREMSEKEKEELSEIVAIGAIKYSILRQAIGGDTIFDFEKSISFEGDSGPYLQYSYVRAKSVLEKAKEVLGVADVVDVVDVGNVLDARHLTHIQHVQPTTLERLLCRFPEVVERAGKEMEPHYITTYLTGLAGTFNSWYAHEKIVDASDPTSPYKVALTSAFSIVMKNGLWLLGIGVPTRM</sequence>
<name>A0A1G2MBT8_9BACT</name>
<accession>A0A1G2MBT8</accession>